<dbReference type="Pfam" id="PF01471">
    <property type="entry name" value="PG_binding_1"/>
    <property type="match status" value="1"/>
</dbReference>
<feature type="domain" description="Peptidoglycan binding-like" evidence="2">
    <location>
        <begin position="357"/>
        <end position="401"/>
    </location>
</feature>
<dbReference type="PANTHER" id="PTHR30163">
    <property type="entry name" value="MEMBRANE-BOUND LYTIC MUREIN TRANSGLYCOSYLASE B"/>
    <property type="match status" value="1"/>
</dbReference>
<keyword evidence="1" id="KW-0732">Signal</keyword>
<feature type="chain" id="PRO_5030931905" evidence="1">
    <location>
        <begin position="25"/>
        <end position="413"/>
    </location>
</feature>
<evidence type="ECO:0000259" key="2">
    <source>
        <dbReference type="Pfam" id="PF01471"/>
    </source>
</evidence>
<dbReference type="PANTHER" id="PTHR30163:SF8">
    <property type="entry name" value="LYTIC MUREIN TRANSGLYCOSYLASE"/>
    <property type="match status" value="1"/>
</dbReference>
<reference evidence="4 5" key="1">
    <citation type="submission" date="2020-08" db="EMBL/GenBank/DDBJ databases">
        <title>Genomic Encyclopedia of Type Strains, Phase IV (KMG-IV): sequencing the most valuable type-strain genomes for metagenomic binning, comparative biology and taxonomic classification.</title>
        <authorList>
            <person name="Goeker M."/>
        </authorList>
    </citation>
    <scope>NUCLEOTIDE SEQUENCE [LARGE SCALE GENOMIC DNA]</scope>
    <source>
        <strain evidence="4 5">DSM 102238</strain>
    </source>
</reference>
<name>A0A7W6ED52_9HYPH</name>
<dbReference type="GO" id="GO:0009253">
    <property type="term" value="P:peptidoglycan catabolic process"/>
    <property type="evidence" value="ECO:0007669"/>
    <property type="project" value="TreeGrafter"/>
</dbReference>
<organism evidence="4 5">
    <name type="scientific">Aureimonas pseudogalii</name>
    <dbReference type="NCBI Taxonomy" id="1744844"/>
    <lineage>
        <taxon>Bacteria</taxon>
        <taxon>Pseudomonadati</taxon>
        <taxon>Pseudomonadota</taxon>
        <taxon>Alphaproteobacteria</taxon>
        <taxon>Hyphomicrobiales</taxon>
        <taxon>Aurantimonadaceae</taxon>
        <taxon>Aureimonas</taxon>
    </lineage>
</organism>
<evidence type="ECO:0000259" key="3">
    <source>
        <dbReference type="Pfam" id="PF13406"/>
    </source>
</evidence>
<dbReference type="EMBL" id="JACIEK010000001">
    <property type="protein sequence ID" value="MBB3996480.1"/>
    <property type="molecule type" value="Genomic_DNA"/>
</dbReference>
<dbReference type="Gene3D" id="1.10.101.10">
    <property type="entry name" value="PGBD-like superfamily/PGBD"/>
    <property type="match status" value="1"/>
</dbReference>
<dbReference type="Proteomes" id="UP000542776">
    <property type="component" value="Unassembled WGS sequence"/>
</dbReference>
<dbReference type="NCBIfam" id="TIGR02283">
    <property type="entry name" value="MltB_2"/>
    <property type="match status" value="1"/>
</dbReference>
<dbReference type="InterPro" id="IPR023346">
    <property type="entry name" value="Lysozyme-like_dom_sf"/>
</dbReference>
<dbReference type="InterPro" id="IPR036365">
    <property type="entry name" value="PGBD-like_sf"/>
</dbReference>
<dbReference type="GO" id="GO:0008933">
    <property type="term" value="F:peptidoglycan lytic transglycosylase activity"/>
    <property type="evidence" value="ECO:0007669"/>
    <property type="project" value="TreeGrafter"/>
</dbReference>
<sequence length="413" mass="44283">MRRITLALLALTTLAGGVAAPARAETSGVEAGFRRFLNDEIWPQAKAEGVSRQTFDAALGRVKPNLKLPDLQLPGQPKKVEEINRQAEFQSPSAYFDEAKVAGVAAKGRVLLKTYGPVLKRIEARTGVPGEIVLAIWGRESGYGAAKIPYDAFEVLGTKAYLSRRKEMFRGELLAALKIVEDGDLTVAQMKSSWAGALGQPQFMPSKFRELAVDGDGDGVRDIWNSVPDTLASIAHYLQLSGWVAGRGWGFEAAIPAGVSCTLEGPDMGRPIADFVRAGVTRVSGKAFPAAETKATGHLLMPAGRFGPGFIATPNFYVVKTYNNSDLYALFIGHVADRIAGAGPFAGSWQPVKGLTRGDVSRLQERLQAGGYDVGGTDGLAGFKTRRSIGAYEEKAGLNADCWPTRELAVRLK</sequence>
<dbReference type="AlphaFoldDB" id="A0A7W6ED52"/>
<comment type="caution">
    <text evidence="4">The sequence shown here is derived from an EMBL/GenBank/DDBJ whole genome shotgun (WGS) entry which is preliminary data.</text>
</comment>
<dbReference type="CDD" id="cd13399">
    <property type="entry name" value="Slt35-like"/>
    <property type="match status" value="1"/>
</dbReference>
<feature type="signal peptide" evidence="1">
    <location>
        <begin position="1"/>
        <end position="24"/>
    </location>
</feature>
<keyword evidence="5" id="KW-1185">Reference proteome</keyword>
<evidence type="ECO:0000313" key="5">
    <source>
        <dbReference type="Proteomes" id="UP000542776"/>
    </source>
</evidence>
<accession>A0A7W6ED52</accession>
<proteinExistence type="predicted"/>
<evidence type="ECO:0000256" key="1">
    <source>
        <dbReference type="SAM" id="SignalP"/>
    </source>
</evidence>
<dbReference type="InterPro" id="IPR036366">
    <property type="entry name" value="PGBDSf"/>
</dbReference>
<dbReference type="InterPro" id="IPR031304">
    <property type="entry name" value="SLT_2"/>
</dbReference>
<dbReference type="RefSeq" id="WP_183197157.1">
    <property type="nucleotide sequence ID" value="NZ_JACIEK010000001.1"/>
</dbReference>
<evidence type="ECO:0000313" key="4">
    <source>
        <dbReference type="EMBL" id="MBB3996480.1"/>
    </source>
</evidence>
<gene>
    <name evidence="4" type="ORF">GGR04_000301</name>
</gene>
<dbReference type="SUPFAM" id="SSF53955">
    <property type="entry name" value="Lysozyme-like"/>
    <property type="match status" value="1"/>
</dbReference>
<dbReference type="InterPro" id="IPR011970">
    <property type="entry name" value="MltB_2"/>
</dbReference>
<dbReference type="Pfam" id="PF13406">
    <property type="entry name" value="SLT_2"/>
    <property type="match status" value="1"/>
</dbReference>
<dbReference type="InterPro" id="IPR002477">
    <property type="entry name" value="Peptidoglycan-bd-like"/>
</dbReference>
<dbReference type="InterPro" id="IPR043426">
    <property type="entry name" value="MltB-like"/>
</dbReference>
<protein>
    <submittedName>
        <fullName evidence="4">Lytic murein transglycosylase</fullName>
    </submittedName>
</protein>
<dbReference type="Gene3D" id="1.10.8.350">
    <property type="entry name" value="Bacterial muramidase"/>
    <property type="match status" value="1"/>
</dbReference>
<dbReference type="SUPFAM" id="SSF47090">
    <property type="entry name" value="PGBD-like"/>
    <property type="match status" value="1"/>
</dbReference>
<dbReference type="Gene3D" id="1.10.530.10">
    <property type="match status" value="1"/>
</dbReference>
<feature type="domain" description="Transglycosylase SLT" evidence="3">
    <location>
        <begin position="35"/>
        <end position="337"/>
    </location>
</feature>